<feature type="compositionally biased region" description="Basic and acidic residues" evidence="1">
    <location>
        <begin position="20"/>
        <end position="37"/>
    </location>
</feature>
<dbReference type="STRING" id="69960.SAMN05421720_107168"/>
<dbReference type="Proteomes" id="UP000199412">
    <property type="component" value="Unassembled WGS sequence"/>
</dbReference>
<dbReference type="EMBL" id="FNAP01000007">
    <property type="protein sequence ID" value="SDE50311.1"/>
    <property type="molecule type" value="Genomic_DNA"/>
</dbReference>
<protein>
    <submittedName>
        <fullName evidence="2">Uncharacterized protein</fullName>
    </submittedName>
</protein>
<feature type="region of interest" description="Disordered" evidence="1">
    <location>
        <begin position="20"/>
        <end position="43"/>
    </location>
</feature>
<name>A0A1G7DFI0_9PROT</name>
<keyword evidence="3" id="KW-1185">Reference proteome</keyword>
<reference evidence="2 3" key="1">
    <citation type="submission" date="2016-10" db="EMBL/GenBank/DDBJ databases">
        <authorList>
            <person name="de Groot N.N."/>
        </authorList>
    </citation>
    <scope>NUCLEOTIDE SEQUENCE [LARGE SCALE GENOMIC DNA]</scope>
    <source>
        <strain evidence="2 3">ATCC 700224</strain>
    </source>
</reference>
<gene>
    <name evidence="2" type="ORF">SAMN05421720_107168</name>
</gene>
<evidence type="ECO:0000313" key="2">
    <source>
        <dbReference type="EMBL" id="SDE50311.1"/>
    </source>
</evidence>
<evidence type="ECO:0000256" key="1">
    <source>
        <dbReference type="SAM" id="MobiDB-lite"/>
    </source>
</evidence>
<accession>A0A1G7DFI0</accession>
<evidence type="ECO:0000313" key="3">
    <source>
        <dbReference type="Proteomes" id="UP000199412"/>
    </source>
</evidence>
<organism evidence="2 3">
    <name type="scientific">Rhodospira trueperi</name>
    <dbReference type="NCBI Taxonomy" id="69960"/>
    <lineage>
        <taxon>Bacteria</taxon>
        <taxon>Pseudomonadati</taxon>
        <taxon>Pseudomonadota</taxon>
        <taxon>Alphaproteobacteria</taxon>
        <taxon>Rhodospirillales</taxon>
        <taxon>Rhodospirillaceae</taxon>
        <taxon>Rhodospira</taxon>
    </lineage>
</organism>
<proteinExistence type="predicted"/>
<sequence length="43" mass="5080">MTSHIFARTKSRRFGGKKCEYDSRRAEETDNAHRTETDQTDFV</sequence>
<dbReference type="AlphaFoldDB" id="A0A1G7DFI0"/>